<reference evidence="8" key="2">
    <citation type="submission" date="2023-02" db="EMBL/GenBank/DDBJ databases">
        <authorList>
            <person name="Concha-Toloza M."/>
            <person name="Lopez-Cantillo M."/>
            <person name="Molina-Mora J."/>
            <person name="Collado L."/>
        </authorList>
    </citation>
    <scope>NUCLEOTIDE SEQUENCE</scope>
    <source>
        <strain evidence="8">FR1p153A2</strain>
    </source>
</reference>
<feature type="domain" description="Tyr recombinase" evidence="6">
    <location>
        <begin position="106"/>
        <end position="297"/>
    </location>
</feature>
<reference evidence="8" key="1">
    <citation type="journal article" date="2023" name="Antibiotics">
        <title>Genomic Characterization of Antibiotic-Resistant Campylobacterales Isolated from Chilean Poultry Meat.</title>
        <authorList>
            <person name="Concha-Toloza M."/>
            <person name="Lopez-Cantillo M."/>
            <person name="Molina-Mora J.A."/>
            <person name="Collado L."/>
        </authorList>
    </citation>
    <scope>NUCLEOTIDE SEQUENCE</scope>
    <source>
        <strain evidence="8">FR1p153A2</strain>
    </source>
</reference>
<dbReference type="InterPro" id="IPR013762">
    <property type="entry name" value="Integrase-like_cat_sf"/>
</dbReference>
<evidence type="ECO:0000313" key="8">
    <source>
        <dbReference type="EMBL" id="MDK2042546.1"/>
    </source>
</evidence>
<dbReference type="Gene3D" id="1.10.150.130">
    <property type="match status" value="1"/>
</dbReference>
<dbReference type="EMBL" id="JAQTJK010000035">
    <property type="protein sequence ID" value="MDK2042546.1"/>
    <property type="molecule type" value="Genomic_DNA"/>
</dbReference>
<dbReference type="PANTHER" id="PTHR30349">
    <property type="entry name" value="PHAGE INTEGRASE-RELATED"/>
    <property type="match status" value="1"/>
</dbReference>
<evidence type="ECO:0000256" key="1">
    <source>
        <dbReference type="ARBA" id="ARBA00022829"/>
    </source>
</evidence>
<keyword evidence="1" id="KW-0159">Chromosome partition</keyword>
<dbReference type="InterPro" id="IPR002104">
    <property type="entry name" value="Integrase_catalytic"/>
</dbReference>
<protein>
    <submittedName>
        <fullName evidence="8">Tyrosine-type recombinase/integrase</fullName>
    </submittedName>
</protein>
<evidence type="ECO:0000259" key="7">
    <source>
        <dbReference type="PROSITE" id="PS51900"/>
    </source>
</evidence>
<proteinExistence type="predicted"/>
<evidence type="ECO:0000256" key="4">
    <source>
        <dbReference type="ARBA" id="ARBA00023172"/>
    </source>
</evidence>
<dbReference type="InterPro" id="IPR011010">
    <property type="entry name" value="DNA_brk_join_enz"/>
</dbReference>
<feature type="domain" description="Core-binding (CB)" evidence="7">
    <location>
        <begin position="1"/>
        <end position="84"/>
    </location>
</feature>
<dbReference type="InterPro" id="IPR010998">
    <property type="entry name" value="Integrase_recombinase_N"/>
</dbReference>
<dbReference type="Pfam" id="PF02899">
    <property type="entry name" value="Phage_int_SAM_1"/>
    <property type="match status" value="1"/>
</dbReference>
<dbReference type="Gene3D" id="1.10.443.10">
    <property type="entry name" value="Intergrase catalytic core"/>
    <property type="match status" value="1"/>
</dbReference>
<dbReference type="GO" id="GO:0003677">
    <property type="term" value="F:DNA binding"/>
    <property type="evidence" value="ECO:0007669"/>
    <property type="project" value="UniProtKB-UniRule"/>
</dbReference>
<gene>
    <name evidence="8" type="ORF">PT517_12255</name>
</gene>
<keyword evidence="3 5" id="KW-0238">DNA-binding</keyword>
<evidence type="ECO:0000256" key="2">
    <source>
        <dbReference type="ARBA" id="ARBA00022908"/>
    </source>
</evidence>
<dbReference type="RefSeq" id="WP_152060123.1">
    <property type="nucleotide sequence ID" value="NZ_CABVSN010000016.1"/>
</dbReference>
<evidence type="ECO:0000313" key="9">
    <source>
        <dbReference type="Proteomes" id="UP001237501"/>
    </source>
</evidence>
<dbReference type="Pfam" id="PF00589">
    <property type="entry name" value="Phage_integrase"/>
    <property type="match status" value="1"/>
</dbReference>
<dbReference type="AlphaFoldDB" id="A0AAW6VL54"/>
<evidence type="ECO:0000259" key="6">
    <source>
        <dbReference type="PROSITE" id="PS51898"/>
    </source>
</evidence>
<dbReference type="GO" id="GO:0006310">
    <property type="term" value="P:DNA recombination"/>
    <property type="evidence" value="ECO:0007669"/>
    <property type="project" value="UniProtKB-KW"/>
</dbReference>
<organism evidence="8 9">
    <name type="scientific">Aliarcobacter butzleri</name>
    <dbReference type="NCBI Taxonomy" id="28197"/>
    <lineage>
        <taxon>Bacteria</taxon>
        <taxon>Pseudomonadati</taxon>
        <taxon>Campylobacterota</taxon>
        <taxon>Epsilonproteobacteria</taxon>
        <taxon>Campylobacterales</taxon>
        <taxon>Arcobacteraceae</taxon>
        <taxon>Aliarcobacter</taxon>
    </lineage>
</organism>
<dbReference type="GO" id="GO:0007059">
    <property type="term" value="P:chromosome segregation"/>
    <property type="evidence" value="ECO:0007669"/>
    <property type="project" value="UniProtKB-KW"/>
</dbReference>
<accession>A0AAW6VL54</accession>
<dbReference type="Proteomes" id="UP001237501">
    <property type="component" value="Unassembled WGS sequence"/>
</dbReference>
<sequence length="309" mass="36698">MLLQKAVEKFRFHCIYEKNLSSKTIRAYDIDINQFLEKFVNYKINQINKFDLKDYVENLFINSYKIKTIKRKIAVLKAFFNYLEFDEIVEVNPFRKLKLSLKEPKLLPKTLELSEIKRVLKYLYSLKNSYFDKTSFRYKLLIRDIVSIEILFSTGIRVSELSNLKKNEINIKQGIVKIFGKGSKERIIQICDKEVLNLLKEYSILFNLNSNPNNHFLLNRLNNNFSEQSIRAMIHKYEQKLGLRQITPHMFRHSFATLLLEEGVDVRYIQNMLGHSSISTTQIYTKVNIKHQRKLLSSKHPRRTFSLSL</sequence>
<comment type="caution">
    <text evidence="8">The sequence shown here is derived from an EMBL/GenBank/DDBJ whole genome shotgun (WGS) entry which is preliminary data.</text>
</comment>
<keyword evidence="2" id="KW-0229">DNA integration</keyword>
<dbReference type="PANTHER" id="PTHR30349:SF81">
    <property type="entry name" value="TYROSINE RECOMBINASE XERC"/>
    <property type="match status" value="1"/>
</dbReference>
<dbReference type="SUPFAM" id="SSF56349">
    <property type="entry name" value="DNA breaking-rejoining enzymes"/>
    <property type="match status" value="1"/>
</dbReference>
<name>A0AAW6VL54_9BACT</name>
<dbReference type="PROSITE" id="PS51900">
    <property type="entry name" value="CB"/>
    <property type="match status" value="1"/>
</dbReference>
<dbReference type="InterPro" id="IPR050090">
    <property type="entry name" value="Tyrosine_recombinase_XerCD"/>
</dbReference>
<evidence type="ECO:0000256" key="3">
    <source>
        <dbReference type="ARBA" id="ARBA00023125"/>
    </source>
</evidence>
<dbReference type="InterPro" id="IPR004107">
    <property type="entry name" value="Integrase_SAM-like_N"/>
</dbReference>
<evidence type="ECO:0000256" key="5">
    <source>
        <dbReference type="PROSITE-ProRule" id="PRU01248"/>
    </source>
</evidence>
<dbReference type="PROSITE" id="PS51898">
    <property type="entry name" value="TYR_RECOMBINASE"/>
    <property type="match status" value="1"/>
</dbReference>
<dbReference type="GO" id="GO:0015074">
    <property type="term" value="P:DNA integration"/>
    <property type="evidence" value="ECO:0007669"/>
    <property type="project" value="UniProtKB-KW"/>
</dbReference>
<keyword evidence="4" id="KW-0233">DNA recombination</keyword>
<dbReference type="InterPro" id="IPR044068">
    <property type="entry name" value="CB"/>
</dbReference>